<dbReference type="PANTHER" id="PTHR13501">
    <property type="entry name" value="CHLOROPLAST 50S RIBOSOMAL PROTEIN L22-RELATED"/>
    <property type="match status" value="1"/>
</dbReference>
<dbReference type="GO" id="GO:0006412">
    <property type="term" value="P:translation"/>
    <property type="evidence" value="ECO:0007669"/>
    <property type="project" value="InterPro"/>
</dbReference>
<comment type="similarity">
    <text evidence="1">Belongs to the universal ribosomal protein uL22 family.</text>
</comment>
<dbReference type="AlphaFoldDB" id="A0A382FAE8"/>
<evidence type="ECO:0000313" key="6">
    <source>
        <dbReference type="EMBL" id="SVB59077.1"/>
    </source>
</evidence>
<gene>
    <name evidence="6" type="ORF">METZ01_LOCUS211931</name>
</gene>
<dbReference type="GO" id="GO:0019843">
    <property type="term" value="F:rRNA binding"/>
    <property type="evidence" value="ECO:0007669"/>
    <property type="project" value="UniProtKB-KW"/>
</dbReference>
<dbReference type="Gene3D" id="3.90.470.10">
    <property type="entry name" value="Ribosomal protein L22/L17"/>
    <property type="match status" value="1"/>
</dbReference>
<evidence type="ECO:0000256" key="4">
    <source>
        <dbReference type="ARBA" id="ARBA00022980"/>
    </source>
</evidence>
<evidence type="ECO:0008006" key="7">
    <source>
        <dbReference type="Google" id="ProtNLM"/>
    </source>
</evidence>
<evidence type="ECO:0000256" key="5">
    <source>
        <dbReference type="ARBA" id="ARBA00023274"/>
    </source>
</evidence>
<keyword evidence="3" id="KW-0694">RNA-binding</keyword>
<sequence>MEARAMARHVRGSARKYRQVVGLIKGKSVQEALDILQFVPKAAARPLEKTVRSAVANAVNMDDSGEMDAENLYLKTVNVDGGPMQKRIYYGPRGMASRMKKRSSHITVVVSDD</sequence>
<dbReference type="NCBIfam" id="TIGR01044">
    <property type="entry name" value="rplV_bact"/>
    <property type="match status" value="1"/>
</dbReference>
<evidence type="ECO:0000256" key="2">
    <source>
        <dbReference type="ARBA" id="ARBA00022730"/>
    </source>
</evidence>
<protein>
    <recommendedName>
        <fullName evidence="7">50S ribosomal protein L22</fullName>
    </recommendedName>
</protein>
<evidence type="ECO:0000256" key="1">
    <source>
        <dbReference type="ARBA" id="ARBA00009451"/>
    </source>
</evidence>
<dbReference type="Pfam" id="PF00237">
    <property type="entry name" value="Ribosomal_L22"/>
    <property type="match status" value="1"/>
</dbReference>
<dbReference type="InterPro" id="IPR036394">
    <property type="entry name" value="Ribosomal_uL22_sf"/>
</dbReference>
<dbReference type="EMBL" id="UINC01048491">
    <property type="protein sequence ID" value="SVB59077.1"/>
    <property type="molecule type" value="Genomic_DNA"/>
</dbReference>
<keyword evidence="2" id="KW-0699">rRNA-binding</keyword>
<dbReference type="PANTHER" id="PTHR13501:SF8">
    <property type="entry name" value="LARGE RIBOSOMAL SUBUNIT PROTEIN UL22M"/>
    <property type="match status" value="1"/>
</dbReference>
<dbReference type="InterPro" id="IPR001063">
    <property type="entry name" value="Ribosomal_uL22"/>
</dbReference>
<dbReference type="GO" id="GO:0003735">
    <property type="term" value="F:structural constituent of ribosome"/>
    <property type="evidence" value="ECO:0007669"/>
    <property type="project" value="InterPro"/>
</dbReference>
<dbReference type="SUPFAM" id="SSF54843">
    <property type="entry name" value="Ribosomal protein L22"/>
    <property type="match status" value="1"/>
</dbReference>
<name>A0A382FAE8_9ZZZZ</name>
<keyword evidence="4" id="KW-0689">Ribosomal protein</keyword>
<dbReference type="InterPro" id="IPR005727">
    <property type="entry name" value="Ribosomal_uL22_bac/chlpt-type"/>
</dbReference>
<dbReference type="GO" id="GO:0022625">
    <property type="term" value="C:cytosolic large ribosomal subunit"/>
    <property type="evidence" value="ECO:0007669"/>
    <property type="project" value="TreeGrafter"/>
</dbReference>
<accession>A0A382FAE8</accession>
<evidence type="ECO:0000256" key="3">
    <source>
        <dbReference type="ARBA" id="ARBA00022884"/>
    </source>
</evidence>
<dbReference type="InterPro" id="IPR047867">
    <property type="entry name" value="Ribosomal_uL22_bac/org-type"/>
</dbReference>
<keyword evidence="5" id="KW-0687">Ribonucleoprotein</keyword>
<proteinExistence type="inferred from homology"/>
<reference evidence="6" key="1">
    <citation type="submission" date="2018-05" db="EMBL/GenBank/DDBJ databases">
        <authorList>
            <person name="Lanie J.A."/>
            <person name="Ng W.-L."/>
            <person name="Kazmierczak K.M."/>
            <person name="Andrzejewski T.M."/>
            <person name="Davidsen T.M."/>
            <person name="Wayne K.J."/>
            <person name="Tettelin H."/>
            <person name="Glass J.I."/>
            <person name="Rusch D."/>
            <person name="Podicherti R."/>
            <person name="Tsui H.-C.T."/>
            <person name="Winkler M.E."/>
        </authorList>
    </citation>
    <scope>NUCLEOTIDE SEQUENCE</scope>
</reference>
<organism evidence="6">
    <name type="scientific">marine metagenome</name>
    <dbReference type="NCBI Taxonomy" id="408172"/>
    <lineage>
        <taxon>unclassified sequences</taxon>
        <taxon>metagenomes</taxon>
        <taxon>ecological metagenomes</taxon>
    </lineage>
</organism>
<dbReference type="HAMAP" id="MF_01331_B">
    <property type="entry name" value="Ribosomal_uL22_B"/>
    <property type="match status" value="1"/>
</dbReference>